<dbReference type="InterPro" id="IPR009014">
    <property type="entry name" value="Transketo_C/PFOR_II"/>
</dbReference>
<dbReference type="InterPro" id="IPR004660">
    <property type="entry name" value="PDH_E1"/>
</dbReference>
<dbReference type="CDD" id="cd02017">
    <property type="entry name" value="TPP_E1_EcPDC_like"/>
    <property type="match status" value="1"/>
</dbReference>
<dbReference type="NCBIfam" id="TIGR00759">
    <property type="entry name" value="aceE"/>
    <property type="match status" value="1"/>
</dbReference>
<reference evidence="13 14" key="1">
    <citation type="submission" date="2024-02" db="EMBL/GenBank/DDBJ databases">
        <title>Rhodopirellula caenicola NBRC 110016.</title>
        <authorList>
            <person name="Ichikawa N."/>
            <person name="Katano-Makiyama Y."/>
            <person name="Hidaka K."/>
        </authorList>
    </citation>
    <scope>NUCLEOTIDE SEQUENCE [LARGE SCALE GENOMIC DNA]</scope>
    <source>
        <strain evidence="13 14">NBRC 110016</strain>
    </source>
</reference>
<dbReference type="SUPFAM" id="SSF52922">
    <property type="entry name" value="TK C-terminal domain-like"/>
    <property type="match status" value="1"/>
</dbReference>
<comment type="cofactor">
    <cofactor evidence="1 9">
        <name>thiamine diphosphate</name>
        <dbReference type="ChEBI" id="CHEBI:58937"/>
    </cofactor>
</comment>
<evidence type="ECO:0000256" key="5">
    <source>
        <dbReference type="ARBA" id="ARBA00023002"/>
    </source>
</evidence>
<keyword evidence="5 9" id="KW-0560">Oxidoreductase</keyword>
<sequence length="910" mass="101803">MTDSKTVAQNEVDQHLGELAPPAAELDLDAAETQEWLSSLDYVLKSKGPDRVRFLIEQLRDRAAEEGIQSAQDTNTPYVNTIPTKDQPAYPGNREIERRIKSIVRWNAMAMVVRANKRPGGVGGHISTFASSATLYEVAFNHFFKGRGEDGYSGDTIYFQGHASPGMYSRAFVEGRLSEENLENFRRELAPGGGLSSYPHPWLMPDFWEYPTVSMGLGPIMAIYQARFNEYLRDRGIKDTSGQKVWAFLGDGECDEPETLGAIGLAAREKLDNLIFVINCNLQRLDGPVRGNSKVIQELESIFRGAGWNVIKVVWGDDWDQLLAKDTTGLLAKRMNEVVDGQYQKYTGMPGSYIREHFFGKYPELLKLVENYSDERLEKMRRGGHDPEKVYAAYKMATELKNGKPTVVLAKTVKGYGLGEAGEGRNVAHNQKKMNEEELLEFRTRFGIPISDEEVGKAPFYTPPANSQEIKYMKERRAALGGPVPSRPTTHPTMEVPTVADYKKLISRLEDKSCSTTFSVVQTLIALCRDKKVGKYMVPIVPDESRTFGMEGMFREFSIYAHAGQLYEPVDSSLITYYKESQDGQILEEGITEAGSMSSFNAAGTAYSSHGVNMIPFFIYYSMFGFQRIGDLIWAAADMRAKGFLIGGTAGRTTLNGEGLQHQDGHSLLNAIAFPTVRAYDPAFAYEVVVIILEGLKRMYQDGEECMYYLMSENEEYLHPAMPEGCEEGIVKGMYKFRSRDVEGAKARVQLFGSGAILNCVLKAQEMLAEKYNIASDAWSVTSYTQLRREAADCSRWNMLHPTETPRKSYLEEQLEGVEGPFISASDYVRALGEQLQPWIPGDYFVLGTDGMGRSETREALRRHFEVDAECVTYATLTRLAKTGLFTAAELADAIKDLGIDPDKPNPYFA</sequence>
<dbReference type="InterPro" id="IPR041621">
    <property type="entry name" value="PDH_E1_M"/>
</dbReference>
<dbReference type="InterPro" id="IPR005474">
    <property type="entry name" value="Transketolase_N"/>
</dbReference>
<accession>A0ABP9VUV7</accession>
<evidence type="ECO:0000259" key="12">
    <source>
        <dbReference type="Pfam" id="PF22613"/>
    </source>
</evidence>
<dbReference type="Gene3D" id="3.40.50.970">
    <property type="match status" value="2"/>
</dbReference>
<keyword evidence="7 9" id="KW-0670">Pyruvate</keyword>
<dbReference type="InterPro" id="IPR051157">
    <property type="entry name" value="PDH/Transketolase"/>
</dbReference>
<gene>
    <name evidence="13" type="primary">aceE</name>
    <name evidence="13" type="ORF">Rcae01_04398</name>
</gene>
<evidence type="ECO:0000256" key="4">
    <source>
        <dbReference type="ARBA" id="ARBA00017172"/>
    </source>
</evidence>
<comment type="catalytic activity">
    <reaction evidence="8 9">
        <text>N(6)-[(R)-lipoyl]-L-lysyl-[protein] + pyruvate + H(+) = N(6)-[(R)-S(8)-acetyldihydrolipoyl]-L-lysyl-[protein] + CO2</text>
        <dbReference type="Rhea" id="RHEA:19189"/>
        <dbReference type="Rhea" id="RHEA-COMP:10474"/>
        <dbReference type="Rhea" id="RHEA-COMP:10478"/>
        <dbReference type="ChEBI" id="CHEBI:15361"/>
        <dbReference type="ChEBI" id="CHEBI:15378"/>
        <dbReference type="ChEBI" id="CHEBI:16526"/>
        <dbReference type="ChEBI" id="CHEBI:83099"/>
        <dbReference type="ChEBI" id="CHEBI:83111"/>
        <dbReference type="EC" id="1.2.4.1"/>
    </reaction>
</comment>
<dbReference type="PANTHER" id="PTHR43825:SF3">
    <property type="entry name" value="PYRUVATE DEHYDROGENASE E1 COMPONENT"/>
    <property type="match status" value="1"/>
</dbReference>
<keyword evidence="6 9" id="KW-0786">Thiamine pyrophosphate</keyword>
<evidence type="ECO:0000256" key="8">
    <source>
        <dbReference type="ARBA" id="ARBA00051231"/>
    </source>
</evidence>
<evidence type="ECO:0000256" key="6">
    <source>
        <dbReference type="ARBA" id="ARBA00023052"/>
    </source>
</evidence>
<dbReference type="PANTHER" id="PTHR43825">
    <property type="entry name" value="PYRUVATE DEHYDROGENASE E1 COMPONENT"/>
    <property type="match status" value="1"/>
</dbReference>
<name>A0ABP9VUV7_9BACT</name>
<protein>
    <recommendedName>
        <fullName evidence="4 9">Pyruvate dehydrogenase E1 component</fullName>
        <ecNumber evidence="3 9">1.2.4.1</ecNumber>
    </recommendedName>
</protein>
<evidence type="ECO:0000259" key="10">
    <source>
        <dbReference type="Pfam" id="PF00456"/>
    </source>
</evidence>
<evidence type="ECO:0000313" key="13">
    <source>
        <dbReference type="EMBL" id="GAA5508929.1"/>
    </source>
</evidence>
<proteinExistence type="predicted"/>
<evidence type="ECO:0000313" key="14">
    <source>
        <dbReference type="Proteomes" id="UP001416858"/>
    </source>
</evidence>
<feature type="domain" description="Transketolase-like C-terminal" evidence="12">
    <location>
        <begin position="733"/>
        <end position="868"/>
    </location>
</feature>
<dbReference type="InterPro" id="IPR055152">
    <property type="entry name" value="Transketolase-like_C_2"/>
</dbReference>
<dbReference type="RefSeq" id="WP_345685667.1">
    <property type="nucleotide sequence ID" value="NZ_BAABRO010000011.1"/>
</dbReference>
<dbReference type="SUPFAM" id="SSF52518">
    <property type="entry name" value="Thiamin diphosphate-binding fold (THDP-binding)"/>
    <property type="match status" value="2"/>
</dbReference>
<comment type="caution">
    <text evidence="13">The sequence shown here is derived from an EMBL/GenBank/DDBJ whole genome shotgun (WGS) entry which is preliminary data.</text>
</comment>
<evidence type="ECO:0000256" key="2">
    <source>
        <dbReference type="ARBA" id="ARBA00003157"/>
    </source>
</evidence>
<dbReference type="Gene3D" id="3.40.50.920">
    <property type="match status" value="1"/>
</dbReference>
<evidence type="ECO:0000256" key="9">
    <source>
        <dbReference type="PIRNR" id="PIRNR000156"/>
    </source>
</evidence>
<comment type="function">
    <text evidence="2 9">Component of the pyruvate dehydrogenase (PDH) complex, that catalyzes the overall conversion of pyruvate to acetyl-CoA and CO(2).</text>
</comment>
<feature type="domain" description="Transketolase N-terminal" evidence="10">
    <location>
        <begin position="157"/>
        <end position="322"/>
    </location>
</feature>
<dbReference type="Pfam" id="PF17831">
    <property type="entry name" value="PDH_E1_M"/>
    <property type="match status" value="1"/>
</dbReference>
<dbReference type="Pfam" id="PF22613">
    <property type="entry name" value="Transketolase_C_1"/>
    <property type="match status" value="1"/>
</dbReference>
<evidence type="ECO:0000256" key="3">
    <source>
        <dbReference type="ARBA" id="ARBA00012281"/>
    </source>
</evidence>
<keyword evidence="14" id="KW-1185">Reference proteome</keyword>
<dbReference type="Proteomes" id="UP001416858">
    <property type="component" value="Unassembled WGS sequence"/>
</dbReference>
<dbReference type="EMBL" id="BAABRO010000011">
    <property type="protein sequence ID" value="GAA5508929.1"/>
    <property type="molecule type" value="Genomic_DNA"/>
</dbReference>
<dbReference type="InterPro" id="IPR035807">
    <property type="entry name" value="PDC_E1_N"/>
</dbReference>
<dbReference type="Pfam" id="PF00456">
    <property type="entry name" value="Transketolase_N"/>
    <property type="match status" value="1"/>
</dbReference>
<feature type="domain" description="Pyruvate dehydrogenase E1 component middle" evidence="11">
    <location>
        <begin position="511"/>
        <end position="720"/>
    </location>
</feature>
<dbReference type="InterPro" id="IPR029061">
    <property type="entry name" value="THDP-binding"/>
</dbReference>
<dbReference type="PIRSF" id="PIRSF000156">
    <property type="entry name" value="Pyruvate_dh_E1"/>
    <property type="match status" value="1"/>
</dbReference>
<dbReference type="EC" id="1.2.4.1" evidence="3 9"/>
<evidence type="ECO:0000259" key="11">
    <source>
        <dbReference type="Pfam" id="PF17831"/>
    </source>
</evidence>
<evidence type="ECO:0000256" key="1">
    <source>
        <dbReference type="ARBA" id="ARBA00001964"/>
    </source>
</evidence>
<evidence type="ECO:0000256" key="7">
    <source>
        <dbReference type="ARBA" id="ARBA00023317"/>
    </source>
</evidence>
<organism evidence="13 14">
    <name type="scientific">Novipirellula caenicola</name>
    <dbReference type="NCBI Taxonomy" id="1536901"/>
    <lineage>
        <taxon>Bacteria</taxon>
        <taxon>Pseudomonadati</taxon>
        <taxon>Planctomycetota</taxon>
        <taxon>Planctomycetia</taxon>
        <taxon>Pirellulales</taxon>
        <taxon>Pirellulaceae</taxon>
        <taxon>Novipirellula</taxon>
    </lineage>
</organism>